<dbReference type="Gene3D" id="3.90.1570.10">
    <property type="entry name" value="tt1808, chain A"/>
    <property type="match status" value="1"/>
</dbReference>
<sequence length="184" mass="21270">MLTECKEKLSYDDYLLLDDDHRYELIGAILSMSPAPSINHQVISKRLFIRLNRFVEDNALGMVLYAPVDVVLSDEDIVEPDILFISRLNLHRVQYSGVFGPPDVIVEILSASSQYRDVHQKRQLYQRHKVMEYWIVDPFSRYVEVLALSEDGELVCHCRGGNVVSSRELKGLEVDVDDIFRDLR</sequence>
<gene>
    <name evidence="2" type="ORF">HWQ67_06140</name>
</gene>
<protein>
    <submittedName>
        <fullName evidence="2">Uma2 family endonuclease</fullName>
    </submittedName>
</protein>
<reference evidence="2 3" key="1">
    <citation type="journal article" date="2020" name="J Geophys Res Biogeosci">
        <title>Magnetotaxis as an Adaptation to Enable Bacterial Shuttling of Microbial Sulfur and Sulfur Cycling Across Aquatic Oxic#Anoxic Interfaces.</title>
        <authorList>
            <person name="Li J."/>
            <person name="Liu P."/>
            <person name="Wang J."/>
            <person name="Roberts A.P."/>
            <person name="Pan Y."/>
        </authorList>
    </citation>
    <scope>NUCLEOTIDE SEQUENCE [LARGE SCALE GENOMIC DNA]</scope>
    <source>
        <strain evidence="2 3">MYR-1_YQ</strain>
    </source>
</reference>
<feature type="domain" description="Putative restriction endonuclease" evidence="1">
    <location>
        <begin position="12"/>
        <end position="176"/>
    </location>
</feature>
<dbReference type="RefSeq" id="WP_218251786.1">
    <property type="nucleotide sequence ID" value="NZ_JABXWD010000077.1"/>
</dbReference>
<dbReference type="InterPro" id="IPR008538">
    <property type="entry name" value="Uma2"/>
</dbReference>
<dbReference type="InterPro" id="IPR012296">
    <property type="entry name" value="Nuclease_put_TT1808"/>
</dbReference>
<keyword evidence="2" id="KW-0378">Hydrolase</keyword>
<dbReference type="Proteomes" id="UP001196980">
    <property type="component" value="Unassembled WGS sequence"/>
</dbReference>
<keyword evidence="2" id="KW-0255">Endonuclease</keyword>
<dbReference type="PANTHER" id="PTHR34107:SF4">
    <property type="entry name" value="SLL1222 PROTEIN"/>
    <property type="match status" value="1"/>
</dbReference>
<keyword evidence="2" id="KW-0540">Nuclease</keyword>
<comment type="caution">
    <text evidence="2">The sequence shown here is derived from an EMBL/GenBank/DDBJ whole genome shotgun (WGS) entry which is preliminary data.</text>
</comment>
<proteinExistence type="predicted"/>
<dbReference type="SUPFAM" id="SSF52980">
    <property type="entry name" value="Restriction endonuclease-like"/>
    <property type="match status" value="1"/>
</dbReference>
<dbReference type="PANTHER" id="PTHR34107">
    <property type="entry name" value="SLL0198 PROTEIN-RELATED"/>
    <property type="match status" value="1"/>
</dbReference>
<accession>A0ABS6RX02</accession>
<dbReference type="EMBL" id="JABXWD010000077">
    <property type="protein sequence ID" value="MBV6341161.1"/>
    <property type="molecule type" value="Genomic_DNA"/>
</dbReference>
<keyword evidence="3" id="KW-1185">Reference proteome</keyword>
<evidence type="ECO:0000313" key="3">
    <source>
        <dbReference type="Proteomes" id="UP001196980"/>
    </source>
</evidence>
<name>A0ABS6RX02_9BACT</name>
<evidence type="ECO:0000259" key="1">
    <source>
        <dbReference type="Pfam" id="PF05685"/>
    </source>
</evidence>
<dbReference type="Pfam" id="PF05685">
    <property type="entry name" value="Uma2"/>
    <property type="match status" value="1"/>
</dbReference>
<organism evidence="2 3">
    <name type="scientific">Candidatus Magnetobacterium casense</name>
    <dbReference type="NCBI Taxonomy" id="1455061"/>
    <lineage>
        <taxon>Bacteria</taxon>
        <taxon>Pseudomonadati</taxon>
        <taxon>Nitrospirota</taxon>
        <taxon>Thermodesulfovibrionia</taxon>
        <taxon>Thermodesulfovibrionales</taxon>
        <taxon>Candidatus Magnetobacteriaceae</taxon>
        <taxon>Candidatus Magnetobacterium</taxon>
    </lineage>
</organism>
<dbReference type="CDD" id="cd06260">
    <property type="entry name" value="DUF820-like"/>
    <property type="match status" value="1"/>
</dbReference>
<evidence type="ECO:0000313" key="2">
    <source>
        <dbReference type="EMBL" id="MBV6341161.1"/>
    </source>
</evidence>
<dbReference type="InterPro" id="IPR011335">
    <property type="entry name" value="Restrct_endonuc-II-like"/>
</dbReference>
<dbReference type="GO" id="GO:0004519">
    <property type="term" value="F:endonuclease activity"/>
    <property type="evidence" value="ECO:0007669"/>
    <property type="project" value="UniProtKB-KW"/>
</dbReference>